<evidence type="ECO:0000256" key="1">
    <source>
        <dbReference type="ARBA" id="ARBA00006484"/>
    </source>
</evidence>
<dbReference type="Proteomes" id="UP001500957">
    <property type="component" value="Unassembled WGS sequence"/>
</dbReference>
<dbReference type="PANTHER" id="PTHR45024:SF2">
    <property type="entry name" value="SCP2 DOMAIN-CONTAINING PROTEIN"/>
    <property type="match status" value="1"/>
</dbReference>
<proteinExistence type="inferred from homology"/>
<evidence type="ECO:0000256" key="3">
    <source>
        <dbReference type="RuleBase" id="RU000363"/>
    </source>
</evidence>
<accession>A0ABP3RBF2</accession>
<dbReference type="InterPro" id="IPR051687">
    <property type="entry name" value="Peroxisomal_Beta-Oxidation"/>
</dbReference>
<dbReference type="InterPro" id="IPR002347">
    <property type="entry name" value="SDR_fam"/>
</dbReference>
<gene>
    <name evidence="4" type="ORF">GCM10009547_01510</name>
</gene>
<evidence type="ECO:0000256" key="2">
    <source>
        <dbReference type="ARBA" id="ARBA00023002"/>
    </source>
</evidence>
<evidence type="ECO:0000313" key="5">
    <source>
        <dbReference type="Proteomes" id="UP001500957"/>
    </source>
</evidence>
<keyword evidence="2" id="KW-0560">Oxidoreductase</keyword>
<protein>
    <recommendedName>
        <fullName evidence="6">SDR family NAD(P)-dependent oxidoreductase</fullName>
    </recommendedName>
</protein>
<dbReference type="PANTHER" id="PTHR45024">
    <property type="entry name" value="DEHYDROGENASES, SHORT CHAIN"/>
    <property type="match status" value="1"/>
</dbReference>
<name>A0ABP3RBF2_9ACTN</name>
<dbReference type="RefSeq" id="WP_344600549.1">
    <property type="nucleotide sequence ID" value="NZ_BAAAHE010000002.1"/>
</dbReference>
<dbReference type="Gene3D" id="3.40.50.720">
    <property type="entry name" value="NAD(P)-binding Rossmann-like Domain"/>
    <property type="match status" value="1"/>
</dbReference>
<reference evidence="5" key="1">
    <citation type="journal article" date="2019" name="Int. J. Syst. Evol. Microbiol.">
        <title>The Global Catalogue of Microorganisms (GCM) 10K type strain sequencing project: providing services to taxonomists for standard genome sequencing and annotation.</title>
        <authorList>
            <consortium name="The Broad Institute Genomics Platform"/>
            <consortium name="The Broad Institute Genome Sequencing Center for Infectious Disease"/>
            <person name="Wu L."/>
            <person name="Ma J."/>
        </authorList>
    </citation>
    <scope>NUCLEOTIDE SEQUENCE [LARGE SCALE GENOMIC DNA]</scope>
    <source>
        <strain evidence="5">JCM 10671</strain>
    </source>
</reference>
<dbReference type="SUPFAM" id="SSF51735">
    <property type="entry name" value="NAD(P)-binding Rossmann-fold domains"/>
    <property type="match status" value="1"/>
</dbReference>
<comment type="similarity">
    <text evidence="1 3">Belongs to the short-chain dehydrogenases/reductases (SDR) family.</text>
</comment>
<sequence length="209" mass="22190">MPTDLDLAGHTAVVTGAGRGLGRAYALRLAERGAAIVVNSLTDRCRVVAEEIRAAGWRAVAVEGDVAEPETGRRLSEAALDEFGSLEIVVNNAGRISPGRFEDLSVGQWDDLMGVHLRGAFLVTQPAWRVMRAAGYGRVILTSSSSGLFSHQGMANYATVKAGLYGMTKALAFEGAEFGIRTNVLLSLRAGVRGGGRRLVARRPRAGVR</sequence>
<evidence type="ECO:0000313" key="4">
    <source>
        <dbReference type="EMBL" id="GAA0603602.1"/>
    </source>
</evidence>
<keyword evidence="5" id="KW-1185">Reference proteome</keyword>
<dbReference type="Pfam" id="PF00106">
    <property type="entry name" value="adh_short"/>
    <property type="match status" value="1"/>
</dbReference>
<dbReference type="InterPro" id="IPR036291">
    <property type="entry name" value="NAD(P)-bd_dom_sf"/>
</dbReference>
<comment type="caution">
    <text evidence="4">The sequence shown here is derived from an EMBL/GenBank/DDBJ whole genome shotgun (WGS) entry which is preliminary data.</text>
</comment>
<dbReference type="EMBL" id="BAAAHE010000002">
    <property type="protein sequence ID" value="GAA0603602.1"/>
    <property type="molecule type" value="Genomic_DNA"/>
</dbReference>
<dbReference type="PRINTS" id="PR00081">
    <property type="entry name" value="GDHRDH"/>
</dbReference>
<organism evidence="4 5">
    <name type="scientific">Sporichthya brevicatena</name>
    <dbReference type="NCBI Taxonomy" id="171442"/>
    <lineage>
        <taxon>Bacteria</taxon>
        <taxon>Bacillati</taxon>
        <taxon>Actinomycetota</taxon>
        <taxon>Actinomycetes</taxon>
        <taxon>Sporichthyales</taxon>
        <taxon>Sporichthyaceae</taxon>
        <taxon>Sporichthya</taxon>
    </lineage>
</organism>
<dbReference type="PRINTS" id="PR00080">
    <property type="entry name" value="SDRFAMILY"/>
</dbReference>
<evidence type="ECO:0008006" key="6">
    <source>
        <dbReference type="Google" id="ProtNLM"/>
    </source>
</evidence>